<dbReference type="OrthoDB" id="5396311at2759"/>
<evidence type="ECO:0000313" key="5">
    <source>
        <dbReference type="EMBL" id="CCE27463.1"/>
    </source>
</evidence>
<reference evidence="5 6" key="1">
    <citation type="journal article" date="2013" name="PLoS Genet.">
        <title>Plant-symbiotic fungi as chemical engineers: Multi-genome analysis of the Clavicipitaceae reveals dynamics of alkaloid loci.</title>
        <authorList>
            <person name="Schardl C.L."/>
            <person name="Young C.A."/>
            <person name="Hesse U."/>
            <person name="Amyotte S.G."/>
            <person name="Andreeva K."/>
            <person name="Calie P.J."/>
            <person name="Fleetwood D.J."/>
            <person name="Haws D.C."/>
            <person name="Moore N."/>
            <person name="Oeser B."/>
            <person name="Panaccione D.G."/>
            <person name="Schweri K.K."/>
            <person name="Voisey C.R."/>
            <person name="Farman M.L."/>
            <person name="Jaromczyk J.W."/>
            <person name="Roe B.A."/>
            <person name="O'Sullivan D.M."/>
            <person name="Scott B."/>
            <person name="Tudzynski P."/>
            <person name="An Z."/>
            <person name="Arnaoudova E.G."/>
            <person name="Bullock C.T."/>
            <person name="Charlton N.D."/>
            <person name="Chen L."/>
            <person name="Cox M."/>
            <person name="Dinkins R.D."/>
            <person name="Florea S."/>
            <person name="Glenn A.E."/>
            <person name="Gordon A."/>
            <person name="Gueldener U."/>
            <person name="Harris D.R."/>
            <person name="Hollin W."/>
            <person name="Jaromczyk J."/>
            <person name="Johnson R.D."/>
            <person name="Khan A.K."/>
            <person name="Leistner E."/>
            <person name="Leuchtmann A."/>
            <person name="Li C."/>
            <person name="Liu J."/>
            <person name="Liu J."/>
            <person name="Liu M."/>
            <person name="Mace W."/>
            <person name="Machado C."/>
            <person name="Nagabhyru P."/>
            <person name="Pan J."/>
            <person name="Schmid J."/>
            <person name="Sugawara K."/>
            <person name="Steiner U."/>
            <person name="Takach J.E."/>
            <person name="Tanaka E."/>
            <person name="Webb J.S."/>
            <person name="Wilson E.V."/>
            <person name="Wiseman J.L."/>
            <person name="Yoshida R."/>
            <person name="Zeng Z."/>
        </authorList>
    </citation>
    <scope>NUCLEOTIDE SEQUENCE [LARGE SCALE GENOMIC DNA]</scope>
    <source>
        <strain evidence="5 6">20.1</strain>
    </source>
</reference>
<evidence type="ECO:0000256" key="2">
    <source>
        <dbReference type="ARBA" id="ARBA00023242"/>
    </source>
</evidence>
<comment type="caution">
    <text evidence="5">The sequence shown here is derived from an EMBL/GenBank/DDBJ whole genome shotgun (WGS) entry which is preliminary data.</text>
</comment>
<gene>
    <name evidence="5" type="ORF">CPUR_00937</name>
</gene>
<dbReference type="InterPro" id="IPR009057">
    <property type="entry name" value="Homeodomain-like_sf"/>
</dbReference>
<dbReference type="AlphaFoldDB" id="M1W5U9"/>
<dbReference type="HOGENOM" id="CLU_013929_8_2_1"/>
<dbReference type="Pfam" id="PF05225">
    <property type="entry name" value="HTH_psq"/>
    <property type="match status" value="1"/>
</dbReference>
<dbReference type="GO" id="GO:0003677">
    <property type="term" value="F:DNA binding"/>
    <property type="evidence" value="ECO:0007669"/>
    <property type="project" value="UniProtKB-KW"/>
</dbReference>
<dbReference type="Gene3D" id="1.10.10.60">
    <property type="entry name" value="Homeodomain-like"/>
    <property type="match status" value="1"/>
</dbReference>
<feature type="region of interest" description="Disordered" evidence="3">
    <location>
        <begin position="1"/>
        <end position="28"/>
    </location>
</feature>
<dbReference type="EMBL" id="CAGA01000004">
    <property type="protein sequence ID" value="CCE27463.1"/>
    <property type="molecule type" value="Genomic_DNA"/>
</dbReference>
<dbReference type="STRING" id="1111077.M1W5U9"/>
<accession>M1W5U9</accession>
<dbReference type="Pfam" id="PF03221">
    <property type="entry name" value="HTH_Tnp_Tc5"/>
    <property type="match status" value="1"/>
</dbReference>
<feature type="domain" description="HTH CENPB-type" evidence="4">
    <location>
        <begin position="48"/>
        <end position="118"/>
    </location>
</feature>
<dbReference type="PROSITE" id="PS51253">
    <property type="entry name" value="HTH_CENPB"/>
    <property type="match status" value="1"/>
</dbReference>
<keyword evidence="6" id="KW-1185">Reference proteome</keyword>
<evidence type="ECO:0000313" key="6">
    <source>
        <dbReference type="Proteomes" id="UP000016801"/>
    </source>
</evidence>
<organism evidence="5 6">
    <name type="scientific">Claviceps purpurea (strain 20.1)</name>
    <name type="common">Ergot fungus</name>
    <name type="synonym">Sphacelia segetum</name>
    <dbReference type="NCBI Taxonomy" id="1111077"/>
    <lineage>
        <taxon>Eukaryota</taxon>
        <taxon>Fungi</taxon>
        <taxon>Dikarya</taxon>
        <taxon>Ascomycota</taxon>
        <taxon>Pezizomycotina</taxon>
        <taxon>Sordariomycetes</taxon>
        <taxon>Hypocreomycetidae</taxon>
        <taxon>Hypocreales</taxon>
        <taxon>Clavicipitaceae</taxon>
        <taxon>Claviceps</taxon>
    </lineage>
</organism>
<name>M1W5U9_CLAP2</name>
<keyword evidence="1" id="KW-0238">DNA-binding</keyword>
<dbReference type="Proteomes" id="UP000016801">
    <property type="component" value="Unassembled WGS sequence"/>
</dbReference>
<dbReference type="eggNOG" id="KOG3105">
    <property type="taxonomic scope" value="Eukaryota"/>
</dbReference>
<dbReference type="InterPro" id="IPR006600">
    <property type="entry name" value="HTH_CenpB_DNA-bd_dom"/>
</dbReference>
<sequence length="220" mass="25595">MARYTERDLQQAVREVQQGTSQRSAAKRWHIPRATLQDRLNGGISHAEAHECRQRFSRQQERLLSHWISHLVALGVPPTQGHFEEFASHILVAHGDQQPLGKHWVQGFLRRNTEVKLVKGYLFSSRPSLEPDDASTCTVPTHQSRRLRLQEPSTHKMFEGQLTENDHHEEAFMNWDTYNYMDPDPDLLFDTDSLEVPEWMEPSAPYLEDYTFRLSDGEMS</sequence>
<dbReference type="InterPro" id="IPR007889">
    <property type="entry name" value="HTH_Psq"/>
</dbReference>
<protein>
    <recommendedName>
        <fullName evidence="4">HTH CENPB-type domain-containing protein</fullName>
    </recommendedName>
</protein>
<dbReference type="SUPFAM" id="SSF46689">
    <property type="entry name" value="Homeodomain-like"/>
    <property type="match status" value="1"/>
</dbReference>
<evidence type="ECO:0000259" key="4">
    <source>
        <dbReference type="PROSITE" id="PS51253"/>
    </source>
</evidence>
<evidence type="ECO:0000256" key="3">
    <source>
        <dbReference type="SAM" id="MobiDB-lite"/>
    </source>
</evidence>
<keyword evidence="2" id="KW-0539">Nucleus</keyword>
<proteinExistence type="predicted"/>
<dbReference type="VEuPathDB" id="FungiDB:CPUR_00937"/>
<evidence type="ECO:0000256" key="1">
    <source>
        <dbReference type="ARBA" id="ARBA00023125"/>
    </source>
</evidence>
<dbReference type="PhylomeDB" id="M1W5U9"/>